<dbReference type="SUPFAM" id="SSF109604">
    <property type="entry name" value="HD-domain/PDEase-like"/>
    <property type="match status" value="1"/>
</dbReference>
<dbReference type="Pfam" id="PF13487">
    <property type="entry name" value="HD_5"/>
    <property type="match status" value="1"/>
</dbReference>
<dbReference type="InterPro" id="IPR003607">
    <property type="entry name" value="HD/PDEase_dom"/>
</dbReference>
<protein>
    <submittedName>
        <fullName evidence="2">HD family phosphohydrolase</fullName>
    </submittedName>
</protein>
<organism evidence="2 3">
    <name type="scientific">Weizmannia acidilactici</name>
    <dbReference type="NCBI Taxonomy" id="2607726"/>
    <lineage>
        <taxon>Bacteria</taxon>
        <taxon>Bacillati</taxon>
        <taxon>Bacillota</taxon>
        <taxon>Bacilli</taxon>
        <taxon>Bacillales</taxon>
        <taxon>Bacillaceae</taxon>
        <taxon>Heyndrickxia</taxon>
    </lineage>
</organism>
<gene>
    <name evidence="2" type="ORF">BpJC7_13110</name>
</gene>
<dbReference type="PROSITE" id="PS51832">
    <property type="entry name" value="HD_GYP"/>
    <property type="match status" value="1"/>
</dbReference>
<sequence>MKIKVFDLIPGYVLSEDVMGKTAHPIMPKGTLLTRRMINVLKEFDIEEVSVGQFQNAGQGCGAEEKQMNPVMEKLPSGFQELYNAAVNSYKKNFQSWQAGSKVNVGEVRDYFIPLFQYIEKDPSNIRLIHRYSTKEEYMYHHAVSVGLLSGAIAQKLNLEKGACYQAALAGCLADAGMAKVPQHLLKKTDPLTETEFEEIKSHPVYGLQMVQHTSLLKSETKLAILQHHERLDRSGYPFRENPGRIPILSRIVAVSDVYHAIVCDHIYKKKKIPFQAIEELLEDHFGEFDISVVNALIRLVAHLSIGTKVILSNNEVAEVIYTKPSAPIKPLVKILSSDEMVDLETRRDLFIKEMIK</sequence>
<proteinExistence type="predicted"/>
<dbReference type="SMART" id="SM00471">
    <property type="entry name" value="HDc"/>
    <property type="match status" value="1"/>
</dbReference>
<evidence type="ECO:0000259" key="1">
    <source>
        <dbReference type="PROSITE" id="PS51832"/>
    </source>
</evidence>
<dbReference type="InterPro" id="IPR037522">
    <property type="entry name" value="HD_GYP_dom"/>
</dbReference>
<dbReference type="PANTHER" id="PTHR43155">
    <property type="entry name" value="CYCLIC DI-GMP PHOSPHODIESTERASE PA4108-RELATED"/>
    <property type="match status" value="1"/>
</dbReference>
<evidence type="ECO:0000313" key="3">
    <source>
        <dbReference type="Proteomes" id="UP000391919"/>
    </source>
</evidence>
<dbReference type="Gene3D" id="1.10.3210.10">
    <property type="entry name" value="Hypothetical protein af1432"/>
    <property type="match status" value="1"/>
</dbReference>
<comment type="caution">
    <text evidence="2">The sequence shown here is derived from an EMBL/GenBank/DDBJ whole genome shotgun (WGS) entry which is preliminary data.</text>
</comment>
<feature type="domain" description="HD-GYP" evidence="1">
    <location>
        <begin position="117"/>
        <end position="313"/>
    </location>
</feature>
<dbReference type="RefSeq" id="WP_151681524.1">
    <property type="nucleotide sequence ID" value="NZ_BKZP01000017.1"/>
</dbReference>
<evidence type="ECO:0000313" key="2">
    <source>
        <dbReference type="EMBL" id="GER70008.1"/>
    </source>
</evidence>
<keyword evidence="3" id="KW-1185">Reference proteome</keyword>
<name>A0A5J4JHV6_9BACI</name>
<reference evidence="2 3" key="1">
    <citation type="submission" date="2019-09" db="EMBL/GenBank/DDBJ databases">
        <title>Draft genome sequence of Bacillus sp. JC-7.</title>
        <authorList>
            <person name="Tanaka N."/>
            <person name="Shiwa Y."/>
            <person name="Fujita N."/>
            <person name="Tanasupawat S."/>
        </authorList>
    </citation>
    <scope>NUCLEOTIDE SEQUENCE [LARGE SCALE GENOMIC DNA]</scope>
    <source>
        <strain evidence="2 3">JC-7</strain>
    </source>
</reference>
<dbReference type="PANTHER" id="PTHR43155:SF2">
    <property type="entry name" value="CYCLIC DI-GMP PHOSPHODIESTERASE PA4108"/>
    <property type="match status" value="1"/>
</dbReference>
<accession>A0A5J4JHV6</accession>
<dbReference type="AlphaFoldDB" id="A0A5J4JHV6"/>
<dbReference type="CDD" id="cd00077">
    <property type="entry name" value="HDc"/>
    <property type="match status" value="1"/>
</dbReference>
<dbReference type="EMBL" id="BKZQ01000014">
    <property type="protein sequence ID" value="GER70008.1"/>
    <property type="molecule type" value="Genomic_DNA"/>
</dbReference>
<dbReference type="Proteomes" id="UP000391919">
    <property type="component" value="Unassembled WGS sequence"/>
</dbReference>